<dbReference type="PROSITE" id="PS51294">
    <property type="entry name" value="HTH_MYB"/>
    <property type="match status" value="1"/>
</dbReference>
<comment type="subcellular location">
    <subcellularLocation>
        <location evidence="1">Nucleus</location>
    </subcellularLocation>
</comment>
<dbReference type="InterPro" id="IPR057625">
    <property type="entry name" value="TPR1-6-like_ubiquitin"/>
</dbReference>
<dbReference type="PANTHER" id="PTHR21717:SF70">
    <property type="entry name" value="TELOMERE REPEAT-BINDING PROTEIN 2-RELATED"/>
    <property type="match status" value="1"/>
</dbReference>
<evidence type="ECO:0000259" key="6">
    <source>
        <dbReference type="PROSITE" id="PS51294"/>
    </source>
</evidence>
<name>A0A6A3CYG0_HIBSY</name>
<dbReference type="InterPro" id="IPR017930">
    <property type="entry name" value="Myb_dom"/>
</dbReference>
<feature type="domain" description="Myb-like" evidence="5">
    <location>
        <begin position="529"/>
        <end position="580"/>
    </location>
</feature>
<dbReference type="AlphaFoldDB" id="A0A6A3CYG0"/>
<dbReference type="InterPro" id="IPR031105">
    <property type="entry name" value="TRP_plant"/>
</dbReference>
<evidence type="ECO:0000313" key="7">
    <source>
        <dbReference type="EMBL" id="KAE8732398.1"/>
    </source>
</evidence>
<dbReference type="EMBL" id="VEPZ02000164">
    <property type="protein sequence ID" value="KAE8732398.1"/>
    <property type="molecule type" value="Genomic_DNA"/>
</dbReference>
<keyword evidence="2" id="KW-0238">DNA-binding</keyword>
<dbReference type="SUPFAM" id="SSF46689">
    <property type="entry name" value="Homeodomain-like"/>
    <property type="match status" value="1"/>
</dbReference>
<gene>
    <name evidence="7" type="ORF">F3Y22_tig00002219pilonHSYRG00008</name>
</gene>
<keyword evidence="3" id="KW-0539">Nucleus</keyword>
<dbReference type="InterPro" id="IPR001005">
    <property type="entry name" value="SANT/Myb"/>
</dbReference>
<organism evidence="7 8">
    <name type="scientific">Hibiscus syriacus</name>
    <name type="common">Rose of Sharon</name>
    <dbReference type="NCBI Taxonomy" id="106335"/>
    <lineage>
        <taxon>Eukaryota</taxon>
        <taxon>Viridiplantae</taxon>
        <taxon>Streptophyta</taxon>
        <taxon>Embryophyta</taxon>
        <taxon>Tracheophyta</taxon>
        <taxon>Spermatophyta</taxon>
        <taxon>Magnoliopsida</taxon>
        <taxon>eudicotyledons</taxon>
        <taxon>Gunneridae</taxon>
        <taxon>Pentapetalae</taxon>
        <taxon>rosids</taxon>
        <taxon>malvids</taxon>
        <taxon>Malvales</taxon>
        <taxon>Malvaceae</taxon>
        <taxon>Malvoideae</taxon>
        <taxon>Hibiscus</taxon>
    </lineage>
</organism>
<comment type="caution">
    <text evidence="7">The sequence shown here is derived from an EMBL/GenBank/DDBJ whole genome shotgun (WGS) entry which is preliminary data.</text>
</comment>
<reference evidence="7" key="1">
    <citation type="submission" date="2019-09" db="EMBL/GenBank/DDBJ databases">
        <title>Draft genome information of white flower Hibiscus syriacus.</title>
        <authorList>
            <person name="Kim Y.-M."/>
        </authorList>
    </citation>
    <scope>NUCLEOTIDE SEQUENCE [LARGE SCALE GENOMIC DNA]</scope>
    <source>
        <strain evidence="7">YM2019G1</strain>
    </source>
</reference>
<proteinExistence type="predicted"/>
<evidence type="ECO:0000256" key="2">
    <source>
        <dbReference type="ARBA" id="ARBA00023125"/>
    </source>
</evidence>
<accession>A0A6A3CYG0</accession>
<sequence length="646" mass="71891">MVLQKRLDYGFSGYQVPAIPRATRSARKRVPFRKRVEDNQISAFDLLATVAGKLLLDKETASNTTWTAEDQPAAETNTIKEERGDVNQSLKLEFCNQDGANTEFIVSEPIPQTSDPNCSSKESPSLRNGALVATSDCLERVDAQKLMNDKIKNEMEGFPSVCGTSGDCIKPVSGNKVLTDEELDRTDKASIGEVADKCSFEDALVSDVKPPALLSSDFSRDDDEKSSGCTHPSPLREPFRSTPHIGDRRIRKILASKYWKVASRSKNVMCSNYDENLKSGYCNRRAYKRLTSGRNYPFKKRKFFYCSSESNSDGGTSCEGISDSAWNNNNNGNTSFLYSKMHGVTGESSSPADQHQSFTSRNSHVKLRIKSFRVPELFIEVPESATVGSLKRTVMEAVTAILGDGLCVGVLLQGKKVRDDNKTLLQTGISCDNQMDALGFSLEPNPSHTPPSLCPGDSPLKLIRDTPLPVYRYPANPGLDNQVTCDLSPKPRKPNSGNSIETLIAAPALSMETLAVVRAHKKPKQSEVAQRRIRRPFFITEVEALVQAVEKLGTGRWRDVKLRAFDKAKHRTYDKWKTLLHTARISPQQRRGDPVPQDLLDRVLNAHTYWSQQQAKQQPLPESCLLYHNSNMIASSRRDVDEKILA</sequence>
<protein>
    <submittedName>
        <fullName evidence="7">TRF-like 2, putative isoform 2</fullName>
    </submittedName>
</protein>
<evidence type="ECO:0000256" key="1">
    <source>
        <dbReference type="ARBA" id="ARBA00004123"/>
    </source>
</evidence>
<dbReference type="GO" id="GO:0005634">
    <property type="term" value="C:nucleus"/>
    <property type="evidence" value="ECO:0007669"/>
    <property type="project" value="UniProtKB-SubCell"/>
</dbReference>
<dbReference type="GO" id="GO:0042162">
    <property type="term" value="F:telomeric DNA binding"/>
    <property type="evidence" value="ECO:0007669"/>
    <property type="project" value="UniProtKB-ARBA"/>
</dbReference>
<evidence type="ECO:0000313" key="8">
    <source>
        <dbReference type="Proteomes" id="UP000436088"/>
    </source>
</evidence>
<dbReference type="Pfam" id="PF23603">
    <property type="entry name" value="Ubiquitin_TPR1"/>
    <property type="match status" value="1"/>
</dbReference>
<evidence type="ECO:0000259" key="5">
    <source>
        <dbReference type="PROSITE" id="PS50090"/>
    </source>
</evidence>
<feature type="domain" description="HTH myb-type" evidence="6">
    <location>
        <begin position="529"/>
        <end position="584"/>
    </location>
</feature>
<evidence type="ECO:0000256" key="4">
    <source>
        <dbReference type="SAM" id="MobiDB-lite"/>
    </source>
</evidence>
<dbReference type="CDD" id="cd11660">
    <property type="entry name" value="SANT_TRF"/>
    <property type="match status" value="1"/>
</dbReference>
<dbReference type="InterPro" id="IPR029071">
    <property type="entry name" value="Ubiquitin-like_domsf"/>
</dbReference>
<dbReference type="PROSITE" id="PS50090">
    <property type="entry name" value="MYB_LIKE"/>
    <property type="match status" value="1"/>
</dbReference>
<evidence type="ECO:0000256" key="3">
    <source>
        <dbReference type="ARBA" id="ARBA00023242"/>
    </source>
</evidence>
<keyword evidence="8" id="KW-1185">Reference proteome</keyword>
<dbReference type="InterPro" id="IPR009057">
    <property type="entry name" value="Homeodomain-like_sf"/>
</dbReference>
<feature type="region of interest" description="Disordered" evidence="4">
    <location>
        <begin position="215"/>
        <end position="242"/>
    </location>
</feature>
<dbReference type="PANTHER" id="PTHR21717">
    <property type="entry name" value="TELOMERIC REPEAT BINDING PROTEIN"/>
    <property type="match status" value="1"/>
</dbReference>
<dbReference type="Gene3D" id="1.10.246.220">
    <property type="match status" value="1"/>
</dbReference>
<dbReference type="Proteomes" id="UP000436088">
    <property type="component" value="Unassembled WGS sequence"/>
</dbReference>
<dbReference type="SUPFAM" id="SSF54236">
    <property type="entry name" value="Ubiquitin-like"/>
    <property type="match status" value="1"/>
</dbReference>